<dbReference type="Proteomes" id="UP000561726">
    <property type="component" value="Unassembled WGS sequence"/>
</dbReference>
<evidence type="ECO:0000313" key="2">
    <source>
        <dbReference type="Proteomes" id="UP000561726"/>
    </source>
</evidence>
<dbReference type="AlphaFoldDB" id="A0A7W8ZVE3"/>
<protein>
    <submittedName>
        <fullName evidence="1">Uncharacterized protein</fullName>
    </submittedName>
</protein>
<dbReference type="EMBL" id="JACHBQ010000001">
    <property type="protein sequence ID" value="MBB5640936.1"/>
    <property type="molecule type" value="Genomic_DNA"/>
</dbReference>
<organism evidence="1 2">
    <name type="scientific">Cryobacterium roopkundense</name>
    <dbReference type="NCBI Taxonomy" id="1001240"/>
    <lineage>
        <taxon>Bacteria</taxon>
        <taxon>Bacillati</taxon>
        <taxon>Actinomycetota</taxon>
        <taxon>Actinomycetes</taxon>
        <taxon>Micrococcales</taxon>
        <taxon>Microbacteriaceae</taxon>
        <taxon>Cryobacterium</taxon>
    </lineage>
</organism>
<proteinExistence type="predicted"/>
<evidence type="ECO:0000313" key="1">
    <source>
        <dbReference type="EMBL" id="MBB5640936.1"/>
    </source>
</evidence>
<sequence length="41" mass="3834">MSDTNTTSTPADATARPTIELLGQSGEAAGACGCGSCGCGA</sequence>
<accession>A0A7W8ZVE3</accession>
<reference evidence="1 2" key="1">
    <citation type="submission" date="2020-08" db="EMBL/GenBank/DDBJ databases">
        <title>Sequencing the genomes of 1000 actinobacteria strains.</title>
        <authorList>
            <person name="Klenk H.-P."/>
        </authorList>
    </citation>
    <scope>NUCLEOTIDE SEQUENCE [LARGE SCALE GENOMIC DNA]</scope>
    <source>
        <strain evidence="1 2">DSM 21065</strain>
    </source>
</reference>
<comment type="caution">
    <text evidence="1">The sequence shown here is derived from an EMBL/GenBank/DDBJ whole genome shotgun (WGS) entry which is preliminary data.</text>
</comment>
<name>A0A7W8ZVE3_9MICO</name>
<gene>
    <name evidence="1" type="ORF">BJ997_001484</name>
</gene>
<dbReference type="RefSeq" id="WP_268871341.1">
    <property type="nucleotide sequence ID" value="NZ_JACHBQ010000001.1"/>
</dbReference>